<sequence>MEIEKPEKQVCSHEMGPAFLLFRNISRYENWA</sequence>
<dbReference type="EMBL" id="FNDK01000003">
    <property type="protein sequence ID" value="SDH25067.1"/>
    <property type="molecule type" value="Genomic_DNA"/>
</dbReference>
<gene>
    <name evidence="1" type="ORF">SAMN05192534_10340</name>
</gene>
<dbReference type="Proteomes" id="UP000199163">
    <property type="component" value="Unassembled WGS sequence"/>
</dbReference>
<organism evidence="1 2">
    <name type="scientific">Alteribacillus persepolensis</name>
    <dbReference type="NCBI Taxonomy" id="568899"/>
    <lineage>
        <taxon>Bacteria</taxon>
        <taxon>Bacillati</taxon>
        <taxon>Bacillota</taxon>
        <taxon>Bacilli</taxon>
        <taxon>Bacillales</taxon>
        <taxon>Bacillaceae</taxon>
        <taxon>Alteribacillus</taxon>
    </lineage>
</organism>
<dbReference type="STRING" id="568899.SAMN05192534_10340"/>
<evidence type="ECO:0000313" key="1">
    <source>
        <dbReference type="EMBL" id="SDH25067.1"/>
    </source>
</evidence>
<keyword evidence="2" id="KW-1185">Reference proteome</keyword>
<protein>
    <submittedName>
        <fullName evidence="1">Uncharacterized protein</fullName>
    </submittedName>
</protein>
<name>A0A1G8AVY9_9BACI</name>
<accession>A0A1G8AVY9</accession>
<reference evidence="1 2" key="1">
    <citation type="submission" date="2016-10" db="EMBL/GenBank/DDBJ databases">
        <authorList>
            <person name="de Groot N.N."/>
        </authorList>
    </citation>
    <scope>NUCLEOTIDE SEQUENCE [LARGE SCALE GENOMIC DNA]</scope>
    <source>
        <strain evidence="1 2">DSM 21632</strain>
    </source>
</reference>
<proteinExistence type="predicted"/>
<evidence type="ECO:0000313" key="2">
    <source>
        <dbReference type="Proteomes" id="UP000199163"/>
    </source>
</evidence>
<dbReference type="AlphaFoldDB" id="A0A1G8AVY9"/>